<protein>
    <submittedName>
        <fullName evidence="1">Uncharacterized protein</fullName>
    </submittedName>
</protein>
<sequence>MCQAWRDVHTVNKEIVQDHPESIHPPLTTSDLASSPDFGISRRQKTNLKTVTALRPLLYGPVSDTAEVRRRRRQSPSPRMPVSGRLGTTKRKAKEGEAGPQIAVIIMTKYNMERQRGGERDIQPSAPAWPLLKPRRTRLRMRTGLNATKSRVQRRGGGGGGWGGEDLMKGLAKTAFSRARTRGGEAVALSVT</sequence>
<dbReference type="EMBL" id="CM055763">
    <property type="protein sequence ID" value="KAJ7985167.1"/>
    <property type="molecule type" value="Genomic_DNA"/>
</dbReference>
<accession>A0ACC2F1D8</accession>
<keyword evidence="2" id="KW-1185">Reference proteome</keyword>
<evidence type="ECO:0000313" key="1">
    <source>
        <dbReference type="EMBL" id="KAJ7985167.1"/>
    </source>
</evidence>
<proteinExistence type="predicted"/>
<name>A0ACC2F1D8_DALPE</name>
<dbReference type="Proteomes" id="UP001157502">
    <property type="component" value="Chromosome 36"/>
</dbReference>
<comment type="caution">
    <text evidence="1">The sequence shown here is derived from an EMBL/GenBank/DDBJ whole genome shotgun (WGS) entry which is preliminary data.</text>
</comment>
<organism evidence="1 2">
    <name type="scientific">Dallia pectoralis</name>
    <name type="common">Alaska blackfish</name>
    <dbReference type="NCBI Taxonomy" id="75939"/>
    <lineage>
        <taxon>Eukaryota</taxon>
        <taxon>Metazoa</taxon>
        <taxon>Chordata</taxon>
        <taxon>Craniata</taxon>
        <taxon>Vertebrata</taxon>
        <taxon>Euteleostomi</taxon>
        <taxon>Actinopterygii</taxon>
        <taxon>Neopterygii</taxon>
        <taxon>Teleostei</taxon>
        <taxon>Protacanthopterygii</taxon>
        <taxon>Esociformes</taxon>
        <taxon>Umbridae</taxon>
        <taxon>Dallia</taxon>
    </lineage>
</organism>
<evidence type="ECO:0000313" key="2">
    <source>
        <dbReference type="Proteomes" id="UP001157502"/>
    </source>
</evidence>
<reference evidence="1" key="1">
    <citation type="submission" date="2021-05" db="EMBL/GenBank/DDBJ databases">
        <authorList>
            <person name="Pan Q."/>
            <person name="Jouanno E."/>
            <person name="Zahm M."/>
            <person name="Klopp C."/>
            <person name="Cabau C."/>
            <person name="Louis A."/>
            <person name="Berthelot C."/>
            <person name="Parey E."/>
            <person name="Roest Crollius H."/>
            <person name="Montfort J."/>
            <person name="Robinson-Rechavi M."/>
            <person name="Bouchez O."/>
            <person name="Lampietro C."/>
            <person name="Lopez Roques C."/>
            <person name="Donnadieu C."/>
            <person name="Postlethwait J."/>
            <person name="Bobe J."/>
            <person name="Dillon D."/>
            <person name="Chandos A."/>
            <person name="von Hippel F."/>
            <person name="Guiguen Y."/>
        </authorList>
    </citation>
    <scope>NUCLEOTIDE SEQUENCE</scope>
    <source>
        <strain evidence="1">YG-Jan2019</strain>
    </source>
</reference>
<gene>
    <name evidence="1" type="ORF">DPEC_G00349270</name>
</gene>